<feature type="domain" description="U1-type" evidence="3">
    <location>
        <begin position="379"/>
        <end position="413"/>
    </location>
</feature>
<evidence type="ECO:0000313" key="4">
    <source>
        <dbReference type="EMBL" id="PIN17629.1"/>
    </source>
</evidence>
<organism evidence="4 5">
    <name type="scientific">Handroanthus impetiginosus</name>
    <dbReference type="NCBI Taxonomy" id="429701"/>
    <lineage>
        <taxon>Eukaryota</taxon>
        <taxon>Viridiplantae</taxon>
        <taxon>Streptophyta</taxon>
        <taxon>Embryophyta</taxon>
        <taxon>Tracheophyta</taxon>
        <taxon>Spermatophyta</taxon>
        <taxon>Magnoliopsida</taxon>
        <taxon>eudicotyledons</taxon>
        <taxon>Gunneridae</taxon>
        <taxon>Pentapetalae</taxon>
        <taxon>asterids</taxon>
        <taxon>lamiids</taxon>
        <taxon>Lamiales</taxon>
        <taxon>Bignoniaceae</taxon>
        <taxon>Crescentiina</taxon>
        <taxon>Tabebuia alliance</taxon>
        <taxon>Handroanthus</taxon>
    </lineage>
</organism>
<feature type="region of interest" description="Disordered" evidence="1">
    <location>
        <begin position="332"/>
        <end position="376"/>
    </location>
</feature>
<feature type="domain" description="C2H2-type" evidence="2">
    <location>
        <begin position="122"/>
        <end position="146"/>
    </location>
</feature>
<feature type="compositionally biased region" description="Basic and acidic residues" evidence="1">
    <location>
        <begin position="84"/>
        <end position="94"/>
    </location>
</feature>
<feature type="region of interest" description="Disordered" evidence="1">
    <location>
        <begin position="205"/>
        <end position="244"/>
    </location>
</feature>
<dbReference type="GO" id="GO:0008270">
    <property type="term" value="F:zinc ion binding"/>
    <property type="evidence" value="ECO:0007669"/>
    <property type="project" value="InterPro"/>
</dbReference>
<feature type="region of interest" description="Disordered" evidence="1">
    <location>
        <begin position="527"/>
        <end position="567"/>
    </location>
</feature>
<keyword evidence="5" id="KW-1185">Reference proteome</keyword>
<dbReference type="SUPFAM" id="SSF57667">
    <property type="entry name" value="beta-beta-alpha zinc fingers"/>
    <property type="match status" value="10"/>
</dbReference>
<dbReference type="PANTHER" id="PTHR47487:SF8">
    <property type="entry name" value="OS08G0270900 PROTEIN"/>
    <property type="match status" value="1"/>
</dbReference>
<name>A0A2G9HJC4_9LAMI</name>
<feature type="domain" description="U1-type" evidence="3">
    <location>
        <begin position="704"/>
        <end position="738"/>
    </location>
</feature>
<dbReference type="InterPro" id="IPR003604">
    <property type="entry name" value="Matrin/U1-like-C_Znf_C2H2"/>
</dbReference>
<feature type="domain" description="U1-type" evidence="3">
    <location>
        <begin position="509"/>
        <end position="543"/>
    </location>
</feature>
<dbReference type="SMART" id="SM00355">
    <property type="entry name" value="ZnF_C2H2"/>
    <property type="match status" value="12"/>
</dbReference>
<protein>
    <recommendedName>
        <fullName evidence="6">C2H2-type domain-containing protein</fullName>
    </recommendedName>
</protein>
<feature type="domain" description="C2H2-type" evidence="2">
    <location>
        <begin position="577"/>
        <end position="601"/>
    </location>
</feature>
<feature type="domain" description="U1-type" evidence="3">
    <location>
        <begin position="314"/>
        <end position="348"/>
    </location>
</feature>
<evidence type="ECO:0000313" key="5">
    <source>
        <dbReference type="Proteomes" id="UP000231279"/>
    </source>
</evidence>
<feature type="domain" description="C2H2-type" evidence="2">
    <location>
        <begin position="447"/>
        <end position="471"/>
    </location>
</feature>
<feature type="region of interest" description="Disordered" evidence="1">
    <location>
        <begin position="77"/>
        <end position="111"/>
    </location>
</feature>
<feature type="domain" description="C2H2-type" evidence="2">
    <location>
        <begin position="512"/>
        <end position="536"/>
    </location>
</feature>
<gene>
    <name evidence="4" type="ORF">CDL12_09696</name>
</gene>
<feature type="domain" description="C2H2-type" evidence="2">
    <location>
        <begin position="707"/>
        <end position="731"/>
    </location>
</feature>
<feature type="domain" description="U1-type" evidence="3">
    <location>
        <begin position="444"/>
        <end position="478"/>
    </location>
</feature>
<feature type="domain" description="U1-type" evidence="3">
    <location>
        <begin position="249"/>
        <end position="283"/>
    </location>
</feature>
<evidence type="ECO:0000259" key="2">
    <source>
        <dbReference type="SMART" id="SM00355"/>
    </source>
</evidence>
<dbReference type="GO" id="GO:0003676">
    <property type="term" value="F:nucleic acid binding"/>
    <property type="evidence" value="ECO:0007669"/>
    <property type="project" value="InterPro"/>
</dbReference>
<reference evidence="5" key="1">
    <citation type="journal article" date="2018" name="Gigascience">
        <title>Genome assembly of the Pink Ipe (Handroanthus impetiginosus, Bignoniaceae), a highly valued, ecologically keystone Neotropical timber forest tree.</title>
        <authorList>
            <person name="Silva-Junior O.B."/>
            <person name="Grattapaglia D."/>
            <person name="Novaes E."/>
            <person name="Collevatti R.G."/>
        </authorList>
    </citation>
    <scope>NUCLEOTIDE SEQUENCE [LARGE SCALE GENOMIC DNA]</scope>
    <source>
        <strain evidence="5">cv. UFG-1</strain>
    </source>
</reference>
<accession>A0A2G9HJC4</accession>
<dbReference type="EMBL" id="NKXS01001627">
    <property type="protein sequence ID" value="PIN17629.1"/>
    <property type="molecule type" value="Genomic_DNA"/>
</dbReference>
<feature type="domain" description="C2H2-type" evidence="2">
    <location>
        <begin position="382"/>
        <end position="406"/>
    </location>
</feature>
<dbReference type="SMART" id="SM00451">
    <property type="entry name" value="ZnF_U1"/>
    <property type="match status" value="11"/>
</dbReference>
<feature type="domain" description="U1-type" evidence="3">
    <location>
        <begin position="639"/>
        <end position="673"/>
    </location>
</feature>
<feature type="region of interest" description="Disordered" evidence="1">
    <location>
        <begin position="397"/>
        <end position="440"/>
    </location>
</feature>
<dbReference type="InterPro" id="IPR013087">
    <property type="entry name" value="Znf_C2H2_type"/>
</dbReference>
<feature type="region of interest" description="Disordered" evidence="1">
    <location>
        <begin position="785"/>
        <end position="831"/>
    </location>
</feature>
<evidence type="ECO:0000259" key="3">
    <source>
        <dbReference type="SMART" id="SM00451"/>
    </source>
</evidence>
<dbReference type="InterPro" id="IPR036236">
    <property type="entry name" value="Znf_C2H2_sf"/>
</dbReference>
<dbReference type="Gene3D" id="3.30.160.60">
    <property type="entry name" value="Classic Zinc Finger"/>
    <property type="match status" value="11"/>
</dbReference>
<dbReference type="OrthoDB" id="903889at2759"/>
<feature type="domain" description="U1-type" evidence="3">
    <location>
        <begin position="769"/>
        <end position="803"/>
    </location>
</feature>
<feature type="domain" description="U1-type" evidence="3">
    <location>
        <begin position="834"/>
        <end position="868"/>
    </location>
</feature>
<comment type="caution">
    <text evidence="4">The sequence shown here is derived from an EMBL/GenBank/DDBJ whole genome shotgun (WGS) entry which is preliminary data.</text>
</comment>
<dbReference type="AlphaFoldDB" id="A0A2G9HJC4"/>
<feature type="domain" description="C2H2-type" evidence="2">
    <location>
        <begin position="57"/>
        <end position="81"/>
    </location>
</feature>
<evidence type="ECO:0000256" key="1">
    <source>
        <dbReference type="SAM" id="MobiDB-lite"/>
    </source>
</evidence>
<evidence type="ECO:0008006" key="6">
    <source>
        <dbReference type="Google" id="ProtNLM"/>
    </source>
</evidence>
<feature type="domain" description="C2H2-type" evidence="2">
    <location>
        <begin position="837"/>
        <end position="861"/>
    </location>
</feature>
<feature type="domain" description="U1-type" evidence="3">
    <location>
        <begin position="574"/>
        <end position="608"/>
    </location>
</feature>
<dbReference type="Pfam" id="PF12874">
    <property type="entry name" value="zf-met"/>
    <property type="match status" value="11"/>
</dbReference>
<feature type="domain" description="C2H2-type" evidence="2">
    <location>
        <begin position="317"/>
        <end position="341"/>
    </location>
</feature>
<dbReference type="Proteomes" id="UP000231279">
    <property type="component" value="Unassembled WGS sequence"/>
</dbReference>
<sequence length="871" mass="95141">MISLFNSSKLIALCYHSNLELTSIAAIERNVVKPPPSGDVNEFPSDGVFKKKAKVEWSCDLCQVHGNNVCILNQHLQGKKHKTKEAENNSRLERSSVTPPPRGDVNESPSDGIFKKKAKVEWSCGLCEAHGYNECDLNKHLQGKKHRAKEVENMFESEKNVVTPPPREDVNDSPSNGALKKKAKVEWSYGLCQAHGNNEHDLNKHLQGKKHKAKEAANISGSERSAVMPPPRADVNESPSDGTLKKKANEEWSCGLCQAHGNNECSLNQQLRGKKHKAKEAANIFGSERSAVMPPPRGDVNESPLDGTLKKKANVEWSCGLCQAHGNNERSLNQHLQGKKHKAKEAKNISRSERSAVMPPPRGDVNESPSDSSLKKKANVDWSCGLCQAHGNNERSLNQHLQGKKHKAKEAENISGSERSVVTPPLRADVNESPSDGSLKKKANVEWSCGLCQDYENNERGLNKHLQGKKHKAKEAENISGSERSVVMPPPRADANESPSDGSSKKKAKVEWSCGLCQAHGNNERSLNQHLQGKKHKAKEAKNISVSERSAVTPPPRANVNETSSDGSLKKKANVEWSCGLCQAHGNNEHILNQHLHGKKHKAKEAENISGSERSAIMPPPRADVNESPSDGTLKKKANVEWSCGLCQAHGNNECNLNQHLHGKKHKAKETENISGSERSPVTPPSKGDVNESPSNGTLKKKAKVEWSCGLCQAHGNNERSLNQHIQGKKHKAKEAEDISGSERSAVTPPSRGDVNGSPSDGTLKKKAKVEWSCSLCQAHGNNERSLNKHLEGKKHKAKEAKNISGSERSPVAPPPKGDLNESSSDGSLKKKAKVEWSCVICQVHGNNECNLNHHLQGKKHKAKEAKNISG</sequence>
<feature type="region of interest" description="Disordered" evidence="1">
    <location>
        <begin position="663"/>
        <end position="700"/>
    </location>
</feature>
<dbReference type="PANTHER" id="PTHR47487">
    <property type="entry name" value="OS06G0651300 PROTEIN-RELATED"/>
    <property type="match status" value="1"/>
</dbReference>
<feature type="region of interest" description="Disordered" evidence="1">
    <location>
        <begin position="156"/>
        <end position="179"/>
    </location>
</feature>
<feature type="region of interest" description="Disordered" evidence="1">
    <location>
        <begin position="600"/>
        <end position="633"/>
    </location>
</feature>
<feature type="domain" description="U1-type" evidence="3">
    <location>
        <begin position="54"/>
        <end position="88"/>
    </location>
</feature>
<proteinExistence type="predicted"/>
<feature type="domain" description="C2H2-type" evidence="2">
    <location>
        <begin position="187"/>
        <end position="211"/>
    </location>
</feature>
<feature type="region of interest" description="Disordered" evidence="1">
    <location>
        <begin position="464"/>
        <end position="506"/>
    </location>
</feature>
<feature type="domain" description="C2H2-type" evidence="2">
    <location>
        <begin position="642"/>
        <end position="666"/>
    </location>
</feature>
<feature type="domain" description="C2H2-type" evidence="2">
    <location>
        <begin position="772"/>
        <end position="796"/>
    </location>
</feature>
<feature type="compositionally biased region" description="Basic and acidic residues" evidence="1">
    <location>
        <begin position="345"/>
        <end position="354"/>
    </location>
</feature>
<feature type="region of interest" description="Disordered" evidence="1">
    <location>
        <begin position="720"/>
        <end position="765"/>
    </location>
</feature>